<dbReference type="Proteomes" id="UP001472677">
    <property type="component" value="Unassembled WGS sequence"/>
</dbReference>
<dbReference type="EMBL" id="JBBPBM010000090">
    <property type="protein sequence ID" value="KAK8509553.1"/>
    <property type="molecule type" value="Genomic_DNA"/>
</dbReference>
<comment type="caution">
    <text evidence="2">The sequence shown here is derived from an EMBL/GenBank/DDBJ whole genome shotgun (WGS) entry which is preliminary data.</text>
</comment>
<name>A0ABR2BQX7_9ROSI</name>
<proteinExistence type="predicted"/>
<feature type="region of interest" description="Disordered" evidence="1">
    <location>
        <begin position="173"/>
        <end position="196"/>
    </location>
</feature>
<evidence type="ECO:0000313" key="3">
    <source>
        <dbReference type="Proteomes" id="UP001472677"/>
    </source>
</evidence>
<feature type="region of interest" description="Disordered" evidence="1">
    <location>
        <begin position="89"/>
        <end position="135"/>
    </location>
</feature>
<accession>A0ABR2BQX7</accession>
<gene>
    <name evidence="2" type="ORF">V6N12_001643</name>
</gene>
<evidence type="ECO:0000313" key="2">
    <source>
        <dbReference type="EMBL" id="KAK8509553.1"/>
    </source>
</evidence>
<sequence>MLGIDIEHNSQLFVACAATSVSLTNSSAATNAATAFNIPADNWFTFSTKHHSTTTKHDGFLFCSNYYSELADPIQLQVCNWCQSEERNSRSSKKSLSKNETGIINPSEDSGDKIKQLQGKRSGTPSPRSATRREGNMAADTMAKINIPHDYQLHTFDEPPSVVQPILDHDLFSPPYEKPHRGPNVRTQAHPVDSLF</sequence>
<evidence type="ECO:0000256" key="1">
    <source>
        <dbReference type="SAM" id="MobiDB-lite"/>
    </source>
</evidence>
<keyword evidence="3" id="KW-1185">Reference proteome</keyword>
<reference evidence="2 3" key="1">
    <citation type="journal article" date="2024" name="G3 (Bethesda)">
        <title>Genome assembly of Hibiscus sabdariffa L. provides insights into metabolisms of medicinal natural products.</title>
        <authorList>
            <person name="Kim T."/>
        </authorList>
    </citation>
    <scope>NUCLEOTIDE SEQUENCE [LARGE SCALE GENOMIC DNA]</scope>
    <source>
        <strain evidence="2">TK-2024</strain>
        <tissue evidence="2">Old leaves</tissue>
    </source>
</reference>
<feature type="compositionally biased region" description="Polar residues" evidence="1">
    <location>
        <begin position="119"/>
        <end position="129"/>
    </location>
</feature>
<organism evidence="2 3">
    <name type="scientific">Hibiscus sabdariffa</name>
    <name type="common">roselle</name>
    <dbReference type="NCBI Taxonomy" id="183260"/>
    <lineage>
        <taxon>Eukaryota</taxon>
        <taxon>Viridiplantae</taxon>
        <taxon>Streptophyta</taxon>
        <taxon>Embryophyta</taxon>
        <taxon>Tracheophyta</taxon>
        <taxon>Spermatophyta</taxon>
        <taxon>Magnoliopsida</taxon>
        <taxon>eudicotyledons</taxon>
        <taxon>Gunneridae</taxon>
        <taxon>Pentapetalae</taxon>
        <taxon>rosids</taxon>
        <taxon>malvids</taxon>
        <taxon>Malvales</taxon>
        <taxon>Malvaceae</taxon>
        <taxon>Malvoideae</taxon>
        <taxon>Hibiscus</taxon>
    </lineage>
</organism>
<protein>
    <submittedName>
        <fullName evidence="2">Uncharacterized protein</fullName>
    </submittedName>
</protein>